<evidence type="ECO:0000313" key="4">
    <source>
        <dbReference type="EMBL" id="PRB92603.1"/>
    </source>
</evidence>
<accession>A0A2S9D2A7</accession>
<dbReference type="OrthoDB" id="983155at2"/>
<evidence type="ECO:0000259" key="2">
    <source>
        <dbReference type="Pfam" id="PF20594"/>
    </source>
</evidence>
<dbReference type="AlphaFoldDB" id="A0A2S9D2A7"/>
<evidence type="ECO:0000256" key="1">
    <source>
        <dbReference type="SAM" id="SignalP"/>
    </source>
</evidence>
<dbReference type="InterPro" id="IPR046744">
    <property type="entry name" value="DUF6794"/>
</dbReference>
<protein>
    <recommendedName>
        <fullName evidence="2">DUF6794 domain-containing protein</fullName>
    </recommendedName>
</protein>
<evidence type="ECO:0000313" key="5">
    <source>
        <dbReference type="Proteomes" id="UP000238325"/>
    </source>
</evidence>
<feature type="chain" id="PRO_5015587256" description="DUF6794 domain-containing protein" evidence="1">
    <location>
        <begin position="21"/>
        <end position="371"/>
    </location>
</feature>
<organism evidence="3 6">
    <name type="scientific">Chryseobacterium culicis</name>
    <dbReference type="NCBI Taxonomy" id="680127"/>
    <lineage>
        <taxon>Bacteria</taxon>
        <taxon>Pseudomonadati</taxon>
        <taxon>Bacteroidota</taxon>
        <taxon>Flavobacteriia</taxon>
        <taxon>Flavobacteriales</taxon>
        <taxon>Weeksellaceae</taxon>
        <taxon>Chryseobacterium group</taxon>
        <taxon>Chryseobacterium</taxon>
    </lineage>
</organism>
<feature type="domain" description="DUF6794" evidence="2">
    <location>
        <begin position="150"/>
        <end position="232"/>
    </location>
</feature>
<feature type="signal peptide" evidence="1">
    <location>
        <begin position="1"/>
        <end position="20"/>
    </location>
</feature>
<dbReference type="EMBL" id="PCPP01000001">
    <property type="protein sequence ID" value="PRB86851.1"/>
    <property type="molecule type" value="Genomic_DNA"/>
</dbReference>
<evidence type="ECO:0000313" key="3">
    <source>
        <dbReference type="EMBL" id="PRB86851.1"/>
    </source>
</evidence>
<evidence type="ECO:0000313" key="6">
    <source>
        <dbReference type="Proteomes" id="UP000238534"/>
    </source>
</evidence>
<dbReference type="Proteomes" id="UP000238325">
    <property type="component" value="Unassembled WGS sequence"/>
</dbReference>
<dbReference type="EMBL" id="PCPH01000001">
    <property type="protein sequence ID" value="PRB92603.1"/>
    <property type="molecule type" value="Genomic_DNA"/>
</dbReference>
<name>A0A2S9D2A7_CHRCI</name>
<sequence length="371" mass="44253">MKKIFLISTILFLVQLNVFAQNKLPKNLKQVVMYLDKDCPDSIKIQIKNTHQDSLIYTVYPFAKTKPYKDYKTIFNWTSENGNPKITKYLDKKGVFDNHSNVLLYSFKQYLVNGKIKEKDIINNYIKLQKQLDDKNKIKYITDTINKIYIPKNLEDCFVQINTFWNDSIKAKVKTLEENEFTGKVHLGFGMWMRNNWQLWGGSRLSKYFNNLNIYHPDDMSGIILVSYHRHLNNKEVRLEEQVKYYQDYWENSKKNELKAKTESFSKYKIGDTLKFSYPKGFVSKEQEDKYDNDICTAKGIITERNEKDFLIKVKIIETCDKKGIVYYDNGDDIIYDPKTRRSSKPPKRIIKKIKHNKEQWFDYKSWEPVE</sequence>
<dbReference type="RefSeq" id="WP_105681533.1">
    <property type="nucleotide sequence ID" value="NZ_JBBGZD010000001.1"/>
</dbReference>
<reference evidence="5 6" key="1">
    <citation type="submission" date="2017-09" db="EMBL/GenBank/DDBJ databases">
        <title>Genomic, metabolic, and phenotypic characteristics of bacterial isolates from the natural microbiome of the model nematode Caenorhabditis elegans.</title>
        <authorList>
            <person name="Zimmermann J."/>
            <person name="Obeng N."/>
            <person name="Yang W."/>
            <person name="Obeng O."/>
            <person name="Kissoyan K."/>
            <person name="Pees B."/>
            <person name="Dirksen P."/>
            <person name="Hoppner M."/>
            <person name="Franke A."/>
            <person name="Rosenstiel P."/>
            <person name="Leippe M."/>
            <person name="Dierking K."/>
            <person name="Kaleta C."/>
            <person name="Schulenburg H."/>
        </authorList>
    </citation>
    <scope>NUCLEOTIDE SEQUENCE [LARGE SCALE GENOMIC DNA]</scope>
    <source>
        <strain evidence="3 6">MYb25</strain>
        <strain evidence="4 5">MYb44</strain>
    </source>
</reference>
<keyword evidence="1" id="KW-0732">Signal</keyword>
<proteinExistence type="predicted"/>
<dbReference type="Pfam" id="PF20594">
    <property type="entry name" value="DUF6794"/>
    <property type="match status" value="1"/>
</dbReference>
<keyword evidence="5" id="KW-1185">Reference proteome</keyword>
<dbReference type="Proteomes" id="UP000238534">
    <property type="component" value="Unassembled WGS sequence"/>
</dbReference>
<comment type="caution">
    <text evidence="3">The sequence shown here is derived from an EMBL/GenBank/DDBJ whole genome shotgun (WGS) entry which is preliminary data.</text>
</comment>
<gene>
    <name evidence="3" type="ORF">CQ022_11555</name>
    <name evidence="4" type="ORF">CQ033_05225</name>
</gene>